<dbReference type="EMBL" id="BLIY01000003">
    <property type="protein sequence ID" value="GFE52887.1"/>
    <property type="molecule type" value="Genomic_DNA"/>
</dbReference>
<accession>A0A9W5WU54</accession>
<feature type="compositionally biased region" description="Basic and acidic residues" evidence="1">
    <location>
        <begin position="11"/>
        <end position="24"/>
    </location>
</feature>
<dbReference type="InterPro" id="IPR040456">
    <property type="entry name" value="RNase_H2_suB"/>
</dbReference>
<dbReference type="GO" id="GO:0005654">
    <property type="term" value="C:nucleoplasm"/>
    <property type="evidence" value="ECO:0007669"/>
    <property type="project" value="TreeGrafter"/>
</dbReference>
<proteinExistence type="predicted"/>
<dbReference type="AlphaFoldDB" id="A0A9W5WU54"/>
<name>A0A9W5WU54_BABOV</name>
<evidence type="ECO:0000313" key="3">
    <source>
        <dbReference type="Proteomes" id="UP001057455"/>
    </source>
</evidence>
<reference evidence="2" key="1">
    <citation type="submission" date="2019-12" db="EMBL/GenBank/DDBJ databases">
        <title>Genome sequence of Babesia ovis.</title>
        <authorList>
            <person name="Yamagishi J."/>
            <person name="Sevinc F."/>
            <person name="Xuan X."/>
        </authorList>
    </citation>
    <scope>NUCLEOTIDE SEQUENCE</scope>
    <source>
        <strain evidence="2">Selcuk</strain>
    </source>
</reference>
<sequence length="303" mass="34691">MFLGASSFIPMKKEPRKEPTKRTDTAPHLMLLDSSITNPSVEVVRLPNPSKLLDAGLYVICENNIFWLRGIQPNIKPVSLFLNNRILNEDCFWATFRFDAICIFTSLLFLNPDKFMSVPQRIYDLYRSGRDDSQEYAALEAGTFALWNHNIDKVQNRLEYLCETIKSDGSKELLFKPNIEKFRAMLEYKVQLVEEKLQKENVMMGAYCETTETSSSNHVRKHHVTFKSGKLRMFAWSIISTMLNDEARRALLPTNCTNTKSSGHIQSNVSSGPMITSKNKLQKKRKMAPVTGTRSITSFFKPS</sequence>
<feature type="region of interest" description="Disordered" evidence="1">
    <location>
        <begin position="258"/>
        <end position="288"/>
    </location>
</feature>
<protein>
    <submittedName>
        <fullName evidence="2">Ribonuclease H2 subunit, putative</fullName>
    </submittedName>
</protein>
<dbReference type="Gene3D" id="1.10.20.120">
    <property type="match status" value="1"/>
</dbReference>
<comment type="caution">
    <text evidence="2">The sequence shown here is derived from an EMBL/GenBank/DDBJ whole genome shotgun (WGS) entry which is preliminary data.</text>
</comment>
<evidence type="ECO:0000256" key="1">
    <source>
        <dbReference type="SAM" id="MobiDB-lite"/>
    </source>
</evidence>
<organism evidence="2 3">
    <name type="scientific">Babesia ovis</name>
    <dbReference type="NCBI Taxonomy" id="5869"/>
    <lineage>
        <taxon>Eukaryota</taxon>
        <taxon>Sar</taxon>
        <taxon>Alveolata</taxon>
        <taxon>Apicomplexa</taxon>
        <taxon>Aconoidasida</taxon>
        <taxon>Piroplasmida</taxon>
        <taxon>Babesiidae</taxon>
        <taxon>Babesia</taxon>
    </lineage>
</organism>
<dbReference type="GO" id="GO:0032299">
    <property type="term" value="C:ribonuclease H2 complex"/>
    <property type="evidence" value="ECO:0007669"/>
    <property type="project" value="InterPro"/>
</dbReference>
<gene>
    <name evidence="2" type="ORF">BaOVIS_002910</name>
</gene>
<evidence type="ECO:0000313" key="2">
    <source>
        <dbReference type="EMBL" id="GFE52887.1"/>
    </source>
</evidence>
<feature type="compositionally biased region" description="Polar residues" evidence="1">
    <location>
        <begin position="258"/>
        <end position="279"/>
    </location>
</feature>
<dbReference type="GO" id="GO:0006401">
    <property type="term" value="P:RNA catabolic process"/>
    <property type="evidence" value="ECO:0007669"/>
    <property type="project" value="TreeGrafter"/>
</dbReference>
<feature type="region of interest" description="Disordered" evidence="1">
    <location>
        <begin position="1"/>
        <end position="24"/>
    </location>
</feature>
<dbReference type="Proteomes" id="UP001057455">
    <property type="component" value="Unassembled WGS sequence"/>
</dbReference>
<dbReference type="PANTHER" id="PTHR13383">
    <property type="entry name" value="RIBONUCLEASE H2 SUBUNIT B"/>
    <property type="match status" value="1"/>
</dbReference>
<keyword evidence="3" id="KW-1185">Reference proteome</keyword>
<dbReference type="PANTHER" id="PTHR13383:SF11">
    <property type="entry name" value="RIBONUCLEASE H2 SUBUNIT B"/>
    <property type="match status" value="1"/>
</dbReference>
<dbReference type="OrthoDB" id="364759at2759"/>